<protein>
    <submittedName>
        <fullName evidence="1">Uncharacterized protein</fullName>
    </submittedName>
</protein>
<dbReference type="OrthoDB" id="3557304at2759"/>
<gene>
    <name evidence="1" type="ORF">BJ875DRAFT_380121</name>
</gene>
<keyword evidence="2" id="KW-1185">Reference proteome</keyword>
<accession>A0A9P8C3M1</accession>
<dbReference type="AlphaFoldDB" id="A0A9P8C3M1"/>
<name>A0A9P8C3M1_9HELO</name>
<dbReference type="Proteomes" id="UP000824998">
    <property type="component" value="Unassembled WGS sequence"/>
</dbReference>
<organism evidence="1 2">
    <name type="scientific">Amylocarpus encephaloides</name>
    <dbReference type="NCBI Taxonomy" id="45428"/>
    <lineage>
        <taxon>Eukaryota</taxon>
        <taxon>Fungi</taxon>
        <taxon>Dikarya</taxon>
        <taxon>Ascomycota</taxon>
        <taxon>Pezizomycotina</taxon>
        <taxon>Leotiomycetes</taxon>
        <taxon>Helotiales</taxon>
        <taxon>Helotiales incertae sedis</taxon>
        <taxon>Amylocarpus</taxon>
    </lineage>
</organism>
<dbReference type="EMBL" id="MU251534">
    <property type="protein sequence ID" value="KAG9232708.1"/>
    <property type="molecule type" value="Genomic_DNA"/>
</dbReference>
<comment type="caution">
    <text evidence="1">The sequence shown here is derived from an EMBL/GenBank/DDBJ whole genome shotgun (WGS) entry which is preliminary data.</text>
</comment>
<sequence length="203" mass="23577">MEIHGKEHIIARDKLAKYKGTAKVLIAHLDFPYPLRQENRKIVKQLKRDFEGENCNKENPTNRIPAIINESTLQVGLQKLGTSTEAFKIASTKNPPHLTLRSDIKLECLHGQYRILAAKEFLPPSEWWWILDLYSPEGYSYSALYASGEVFRHIRLCHYNNNTLGEQRWQVWLSPNQEKYLEIILKQETLIKALDSVLHIQGL</sequence>
<evidence type="ECO:0000313" key="2">
    <source>
        <dbReference type="Proteomes" id="UP000824998"/>
    </source>
</evidence>
<evidence type="ECO:0000313" key="1">
    <source>
        <dbReference type="EMBL" id="KAG9232708.1"/>
    </source>
</evidence>
<proteinExistence type="predicted"/>
<dbReference type="Pfam" id="PF12520">
    <property type="entry name" value="DUF3723"/>
    <property type="match status" value="1"/>
</dbReference>
<reference evidence="1" key="1">
    <citation type="journal article" date="2021" name="IMA Fungus">
        <title>Genomic characterization of three marine fungi, including Emericellopsis atlantica sp. nov. with signatures of a generalist lifestyle and marine biomass degradation.</title>
        <authorList>
            <person name="Hagestad O.C."/>
            <person name="Hou L."/>
            <person name="Andersen J.H."/>
            <person name="Hansen E.H."/>
            <person name="Altermark B."/>
            <person name="Li C."/>
            <person name="Kuhnert E."/>
            <person name="Cox R.J."/>
            <person name="Crous P.W."/>
            <person name="Spatafora J.W."/>
            <person name="Lail K."/>
            <person name="Amirebrahimi M."/>
            <person name="Lipzen A."/>
            <person name="Pangilinan J."/>
            <person name="Andreopoulos W."/>
            <person name="Hayes R.D."/>
            <person name="Ng V."/>
            <person name="Grigoriev I.V."/>
            <person name="Jackson S.A."/>
            <person name="Sutton T.D.S."/>
            <person name="Dobson A.D.W."/>
            <person name="Rama T."/>
        </authorList>
    </citation>
    <scope>NUCLEOTIDE SEQUENCE</scope>
    <source>
        <strain evidence="1">TRa018bII</strain>
    </source>
</reference>
<dbReference type="InterPro" id="IPR022198">
    <property type="entry name" value="DUF3723"/>
</dbReference>